<keyword evidence="2" id="KW-0547">Nucleotide-binding</keyword>
<dbReference type="GO" id="GO:0016020">
    <property type="term" value="C:membrane"/>
    <property type="evidence" value="ECO:0007669"/>
    <property type="project" value="TreeGrafter"/>
</dbReference>
<dbReference type="SUPFAM" id="SSF55811">
    <property type="entry name" value="Nudix"/>
    <property type="match status" value="2"/>
</dbReference>
<feature type="compositionally biased region" description="Basic and acidic residues" evidence="4">
    <location>
        <begin position="1274"/>
        <end position="1286"/>
    </location>
</feature>
<sequence>MCPSTAGDGASPESLEPSGLGGAPLPSSPLREGAGIILLRSPPDGGGELQLLIGQYEVVNALRSERDKAVLMRFPGEWHMPGGAKRQADLGPLQTACRELQEEFLVGGGSGLELRATLFRKTAMEVAVKDGVWQGGGAESEARRGDSGAERVERSRYDVYVFVADAADNAALQLNAEQINHALRRRRQQYERLKSSGAFWDLAPSAKAAVAPEVREVRWMSLSEALELMDPSKPFVDEWQRDELRSCGSARREVPLVTVQLLRQLQQLGTFSAVRCPCNALIAASRRMAQIRAASAEAAMEATARQRQLQSAAPRRLRQPAAAGGEAEEGLDGLAYQPGLPKRFELRVLSYNLNTLPWGAGLLGGPGHGGRDARLQQFVDRPELHDCQVLLLQEVFAMPTAGIAPLKKYLCRQTWLRGELAKRGFVHQVVSPFAVGLRTWTDAGLLIASRVPILQSGARRFARGRHLDAGASKGVVFAKLQVGSRQLFVFNTHLQASHADAHGHLYRAVRERQLRQLREFISAVTRHCGVPWLLAGDFNVDAIEDHTYTDAFGYLCDSLPQESDEYREMMSTLTSAGGGEVHDLLLDSLGRHVSSRPPRLQFPRKTQYIFKHKYPQRLDYLFFCDADCLRVCATPLRTSLVPFQCAQGSAYTHLSDHYGIQATLEIENDFCWDHANADRPASPAPRASPPAAARLAAALRACRPPLAPAAAAAAAAAAWGAWPAALLAALLAAALLLRPSAAPPPPLSPLHAASSPPFPSPPPAPLPPALPPAASPPPPFDAARRSPLSSDLVAEDEVLGVSTMYEALLSATCRFGPRACLGTRRQQADGSWGGYAWLSYDALHRRVVSVGSALLRLGVARGESVGLLCDNSAEWVIAEQACHAYGLVSVPLWYTVGTGYVEKLIADSAVAVVVCGKRWTCAILRMVREGKAACVRLLVQVEHLRYEELALKEALPPHCALKLVDLNFIERMGDCQRLPPQPAPPTAAATLVYRWRLDAEPVGCRLSQANMVASLCALRLAAHGVVSKHDTYLSYVPLAHIFERSMLLLCLISGAQIGFYHGQTQKLFDDVRELKPTIMVGLPGAFRQLYRKYCAVQQQWSPTYRKLFMWAWRRKRLAIQQQQTSRRGLLDKVLATLVPQIDTFLGGRLRYVIVCDRDMPADVRDFLEVTLTVTVLSAFGFPEAGGLVSMQSPSLCVPHTPPRHEEAGVCQVVSNLVGFPLPCNELKLLPVWLGARASAISVSATDDTTASESELSPRRERLAHSSKASLLLPKGEKEPRVRKGADDEHEAPEFGELYLRGANSFEGYHGREHLTKLAYDSDRWLKTGYICRWSATGELQVLGKRNQFLEPTPGRFVSAQRLETIYAHRCPLVYQIWCHCQPCSPLVAVVALDQEELFRWHQEQRLDMTLRRHHGSQIAKALLRQLLHVAEESRLLPWEVVHAVHVVDSLGQADDAYDNLATPTFVLRRKHLKRRYSEDLKRLYEGPRMTHSDGSSSVNSRRRHEAKAWLCEITSDAKSS</sequence>
<name>A0AB34J6U3_PRYPA</name>
<keyword evidence="7" id="KW-1185">Reference proteome</keyword>
<organism evidence="6 7">
    <name type="scientific">Prymnesium parvum</name>
    <name type="common">Toxic golden alga</name>
    <dbReference type="NCBI Taxonomy" id="97485"/>
    <lineage>
        <taxon>Eukaryota</taxon>
        <taxon>Haptista</taxon>
        <taxon>Haptophyta</taxon>
        <taxon>Prymnesiophyceae</taxon>
        <taxon>Prymnesiales</taxon>
        <taxon>Prymnesiaceae</taxon>
        <taxon>Prymnesium</taxon>
    </lineage>
</organism>
<feature type="region of interest" description="Disordered" evidence="4">
    <location>
        <begin position="747"/>
        <end position="785"/>
    </location>
</feature>
<evidence type="ECO:0000313" key="7">
    <source>
        <dbReference type="Proteomes" id="UP001515480"/>
    </source>
</evidence>
<accession>A0AB34J6U3</accession>
<dbReference type="InterPro" id="IPR042099">
    <property type="entry name" value="ANL_N_sf"/>
</dbReference>
<comment type="caution">
    <text evidence="6">The sequence shown here is derived from an EMBL/GenBank/DDBJ whole genome shotgun (WGS) entry which is preliminary data.</text>
</comment>
<proteinExistence type="predicted"/>
<dbReference type="InterPro" id="IPR017766">
    <property type="entry name" value="Sphingomyelinase/PLipase_C"/>
</dbReference>
<feature type="compositionally biased region" description="Polar residues" evidence="4">
    <location>
        <begin position="1244"/>
        <end position="1254"/>
    </location>
</feature>
<evidence type="ECO:0000256" key="3">
    <source>
        <dbReference type="ARBA" id="ARBA00022840"/>
    </source>
</evidence>
<dbReference type="SUPFAM" id="SSF56219">
    <property type="entry name" value="DNase I-like"/>
    <property type="match status" value="1"/>
</dbReference>
<dbReference type="InterPro" id="IPR000086">
    <property type="entry name" value="NUDIX_hydrolase_dom"/>
</dbReference>
<evidence type="ECO:0000313" key="6">
    <source>
        <dbReference type="EMBL" id="KAL1512426.1"/>
    </source>
</evidence>
<dbReference type="PANTHER" id="PTHR43272">
    <property type="entry name" value="LONG-CHAIN-FATTY-ACID--COA LIGASE"/>
    <property type="match status" value="1"/>
</dbReference>
<dbReference type="Gene3D" id="3.60.10.10">
    <property type="entry name" value="Endonuclease/exonuclease/phosphatase"/>
    <property type="match status" value="1"/>
</dbReference>
<dbReference type="Pfam" id="PF00501">
    <property type="entry name" value="AMP-binding"/>
    <property type="match status" value="1"/>
</dbReference>
<feature type="domain" description="Nudix hydrolase" evidence="5">
    <location>
        <begin position="29"/>
        <end position="242"/>
    </location>
</feature>
<dbReference type="CDD" id="cd09078">
    <property type="entry name" value="nSMase"/>
    <property type="match status" value="1"/>
</dbReference>
<dbReference type="InterPro" id="IPR036691">
    <property type="entry name" value="Endo/exonu/phosph_ase_sf"/>
</dbReference>
<dbReference type="SUPFAM" id="SSF56801">
    <property type="entry name" value="Acetyl-CoA synthetase-like"/>
    <property type="match status" value="1"/>
</dbReference>
<dbReference type="Proteomes" id="UP001515480">
    <property type="component" value="Unassembled WGS sequence"/>
</dbReference>
<dbReference type="EC" id="3.1.4.12" evidence="1"/>
<dbReference type="Pfam" id="PF03372">
    <property type="entry name" value="Exo_endo_phos"/>
    <property type="match status" value="1"/>
</dbReference>
<dbReference type="GO" id="GO:0004467">
    <property type="term" value="F:long-chain fatty acid-CoA ligase activity"/>
    <property type="evidence" value="ECO:0007669"/>
    <property type="project" value="TreeGrafter"/>
</dbReference>
<dbReference type="GO" id="GO:0005783">
    <property type="term" value="C:endoplasmic reticulum"/>
    <property type="evidence" value="ECO:0007669"/>
    <property type="project" value="TreeGrafter"/>
</dbReference>
<evidence type="ECO:0000259" key="5">
    <source>
        <dbReference type="PROSITE" id="PS51462"/>
    </source>
</evidence>
<dbReference type="GO" id="GO:0005524">
    <property type="term" value="F:ATP binding"/>
    <property type="evidence" value="ECO:0007669"/>
    <property type="project" value="UniProtKB-KW"/>
</dbReference>
<dbReference type="PROSITE" id="PS51462">
    <property type="entry name" value="NUDIX"/>
    <property type="match status" value="1"/>
</dbReference>
<dbReference type="InterPro" id="IPR000873">
    <property type="entry name" value="AMP-dep_synth/lig_dom"/>
</dbReference>
<evidence type="ECO:0000256" key="2">
    <source>
        <dbReference type="ARBA" id="ARBA00022741"/>
    </source>
</evidence>
<dbReference type="PANTHER" id="PTHR43272:SF33">
    <property type="entry name" value="AMP-BINDING DOMAIN-CONTAINING PROTEIN-RELATED"/>
    <property type="match status" value="1"/>
</dbReference>
<keyword evidence="3" id="KW-0067">ATP-binding</keyword>
<dbReference type="EMBL" id="JBGBPQ010000013">
    <property type="protein sequence ID" value="KAL1512426.1"/>
    <property type="molecule type" value="Genomic_DNA"/>
</dbReference>
<feature type="region of interest" description="Disordered" evidence="4">
    <location>
        <begin position="305"/>
        <end position="328"/>
    </location>
</feature>
<reference evidence="6 7" key="1">
    <citation type="journal article" date="2024" name="Science">
        <title>Giant polyketide synthase enzymes in the biosynthesis of giant marine polyether toxins.</title>
        <authorList>
            <person name="Fallon T.R."/>
            <person name="Shende V.V."/>
            <person name="Wierzbicki I.H."/>
            <person name="Pendleton A.L."/>
            <person name="Watervoot N.F."/>
            <person name="Auber R.P."/>
            <person name="Gonzalez D.J."/>
            <person name="Wisecaver J.H."/>
            <person name="Moore B.S."/>
        </authorList>
    </citation>
    <scope>NUCLEOTIDE SEQUENCE [LARGE SCALE GENOMIC DNA]</scope>
    <source>
        <strain evidence="6 7">12B1</strain>
    </source>
</reference>
<dbReference type="InterPro" id="IPR005135">
    <property type="entry name" value="Endo/exonuclease/phosphatase"/>
</dbReference>
<dbReference type="Gene3D" id="3.40.50.12780">
    <property type="entry name" value="N-terminal domain of ligase-like"/>
    <property type="match status" value="1"/>
</dbReference>
<evidence type="ECO:0000256" key="1">
    <source>
        <dbReference type="ARBA" id="ARBA00012369"/>
    </source>
</evidence>
<dbReference type="GO" id="GO:0004767">
    <property type="term" value="F:sphingomyelin phosphodiesterase activity"/>
    <property type="evidence" value="ECO:0007669"/>
    <property type="project" value="UniProtKB-EC"/>
</dbReference>
<feature type="region of interest" description="Disordered" evidence="4">
    <location>
        <begin position="1"/>
        <end position="26"/>
    </location>
</feature>
<feature type="compositionally biased region" description="Pro residues" evidence="4">
    <location>
        <begin position="756"/>
        <end position="780"/>
    </location>
</feature>
<evidence type="ECO:0000256" key="4">
    <source>
        <dbReference type="SAM" id="MobiDB-lite"/>
    </source>
</evidence>
<dbReference type="Gene3D" id="3.90.79.10">
    <property type="entry name" value="Nucleoside Triphosphate Pyrophosphohydrolase"/>
    <property type="match status" value="1"/>
</dbReference>
<feature type="region of interest" description="Disordered" evidence="4">
    <location>
        <begin position="1244"/>
        <end position="1289"/>
    </location>
</feature>
<protein>
    <recommendedName>
        <fullName evidence="1">sphingomyelin phosphodiesterase</fullName>
        <ecNumber evidence="1">3.1.4.12</ecNumber>
    </recommendedName>
</protein>
<dbReference type="InterPro" id="IPR015797">
    <property type="entry name" value="NUDIX_hydrolase-like_dom_sf"/>
</dbReference>
<gene>
    <name evidence="6" type="ORF">AB1Y20_005681</name>
</gene>
<dbReference type="GO" id="GO:0005576">
    <property type="term" value="C:extracellular region"/>
    <property type="evidence" value="ECO:0007669"/>
    <property type="project" value="InterPro"/>
</dbReference>